<evidence type="ECO:0000313" key="8">
    <source>
        <dbReference type="EMBL" id="SFU65439.1"/>
    </source>
</evidence>
<dbReference type="EMBL" id="FPBK01000011">
    <property type="protein sequence ID" value="SFU65439.1"/>
    <property type="molecule type" value="Genomic_DNA"/>
</dbReference>
<dbReference type="Pfam" id="PF25876">
    <property type="entry name" value="HH_MFP_RND"/>
    <property type="match status" value="1"/>
</dbReference>
<evidence type="ECO:0000259" key="7">
    <source>
        <dbReference type="Pfam" id="PF25967"/>
    </source>
</evidence>
<feature type="domain" description="Multidrug resistance protein MdtA-like beta-barrel" evidence="6">
    <location>
        <begin position="212"/>
        <end position="296"/>
    </location>
</feature>
<dbReference type="PROSITE" id="PS51257">
    <property type="entry name" value="PROKAR_LIPOPROTEIN"/>
    <property type="match status" value="1"/>
</dbReference>
<reference evidence="8 9" key="1">
    <citation type="submission" date="2016-10" db="EMBL/GenBank/DDBJ databases">
        <authorList>
            <person name="de Groot N.N."/>
        </authorList>
    </citation>
    <scope>NUCLEOTIDE SEQUENCE [LARGE SCALE GENOMIC DNA]</scope>
    <source>
        <strain evidence="8 9">CGMCC 1.12333</strain>
    </source>
</reference>
<dbReference type="PANTHER" id="PTHR30158:SF23">
    <property type="entry name" value="MULTIDRUG RESISTANCE PROTEIN MEXA"/>
    <property type="match status" value="1"/>
</dbReference>
<dbReference type="Proteomes" id="UP000199138">
    <property type="component" value="Unassembled WGS sequence"/>
</dbReference>
<accession>A0A1I7HXQ9</accession>
<gene>
    <name evidence="8" type="ORF">SAMN05216480_111126</name>
</gene>
<sequence>MKVQYYLKMKYMRPALLFCAITLGLSSCKEEEKKDEGLPLPVMSVKEESAAKGFQYLGSIEGVETVELRPQVEGILEEIYVDEGDFVEKGQPLFKINSQPYMEDYKNALANVNLEKAKLEKAKTDVERLQPLIDNEVISEVRMKSAQADYQVALSSLQRAQAEAANMRINLDFTTINAPVNGFMGRIPKSIGNVVKKTDAEPLTVLSNVNEIYVYFSMSESDYLYFERAKNDTLSNKMNNKVKLVLADGSVYDHTGKIDANSGNIDKTTGSITLRAKFQNPDTLLRSGNTGKILMEEIYPKAILVPQSATTFIQDKKFVFVLDENNIAQRREIITLGRSGDSYIISPKSLTPKDRVVTSGLDKLASGIKVKPIQRGKLLADEQKPSNY</sequence>
<protein>
    <submittedName>
        <fullName evidence="8">Membrane fusion protein, multidrug efflux system</fullName>
    </submittedName>
</protein>
<evidence type="ECO:0000259" key="6">
    <source>
        <dbReference type="Pfam" id="PF25944"/>
    </source>
</evidence>
<dbReference type="PANTHER" id="PTHR30158">
    <property type="entry name" value="ACRA/E-RELATED COMPONENT OF DRUG EFFLUX TRANSPORTER"/>
    <property type="match status" value="1"/>
</dbReference>
<evidence type="ECO:0000259" key="4">
    <source>
        <dbReference type="Pfam" id="PF25876"/>
    </source>
</evidence>
<dbReference type="SUPFAM" id="SSF111369">
    <property type="entry name" value="HlyD-like secretion proteins"/>
    <property type="match status" value="1"/>
</dbReference>
<comment type="subcellular location">
    <subcellularLocation>
        <location evidence="1">Cell envelope</location>
    </subcellularLocation>
</comment>
<evidence type="ECO:0000256" key="3">
    <source>
        <dbReference type="SAM" id="Coils"/>
    </source>
</evidence>
<dbReference type="Pfam" id="PF25944">
    <property type="entry name" value="Beta-barrel_RND"/>
    <property type="match status" value="1"/>
</dbReference>
<dbReference type="STRING" id="1224947.SAMN05216480_111126"/>
<dbReference type="GO" id="GO:0022857">
    <property type="term" value="F:transmembrane transporter activity"/>
    <property type="evidence" value="ECO:0007669"/>
    <property type="project" value="InterPro"/>
</dbReference>
<dbReference type="GO" id="GO:0046677">
    <property type="term" value="P:response to antibiotic"/>
    <property type="evidence" value="ECO:0007669"/>
    <property type="project" value="TreeGrafter"/>
</dbReference>
<evidence type="ECO:0000313" key="9">
    <source>
        <dbReference type="Proteomes" id="UP000199138"/>
    </source>
</evidence>
<proteinExistence type="inferred from homology"/>
<feature type="domain" description="Multidrug resistance protein MdtA-like C-terminal permuted SH3" evidence="7">
    <location>
        <begin position="302"/>
        <end position="363"/>
    </location>
</feature>
<dbReference type="InterPro" id="IPR006143">
    <property type="entry name" value="RND_pump_MFP"/>
</dbReference>
<dbReference type="InterPro" id="IPR058627">
    <property type="entry name" value="MdtA-like_C"/>
</dbReference>
<dbReference type="Pfam" id="PF25967">
    <property type="entry name" value="RND-MFP_C"/>
    <property type="match status" value="1"/>
</dbReference>
<dbReference type="Gene3D" id="2.40.420.20">
    <property type="match status" value="1"/>
</dbReference>
<dbReference type="InterPro" id="IPR058625">
    <property type="entry name" value="MdtA-like_BSH"/>
</dbReference>
<comment type="similarity">
    <text evidence="2">Belongs to the membrane fusion protein (MFP) (TC 8.A.1) family.</text>
</comment>
<dbReference type="Gene3D" id="1.10.287.470">
    <property type="entry name" value="Helix hairpin bin"/>
    <property type="match status" value="1"/>
</dbReference>
<name>A0A1I7HXQ9_9FLAO</name>
<dbReference type="Pfam" id="PF25917">
    <property type="entry name" value="BSH_RND"/>
    <property type="match status" value="1"/>
</dbReference>
<evidence type="ECO:0000259" key="5">
    <source>
        <dbReference type="Pfam" id="PF25917"/>
    </source>
</evidence>
<dbReference type="AlphaFoldDB" id="A0A1I7HXQ9"/>
<evidence type="ECO:0000256" key="2">
    <source>
        <dbReference type="ARBA" id="ARBA00009477"/>
    </source>
</evidence>
<organism evidence="8 9">
    <name type="scientific">Pustulibacterium marinum</name>
    <dbReference type="NCBI Taxonomy" id="1224947"/>
    <lineage>
        <taxon>Bacteria</taxon>
        <taxon>Pseudomonadati</taxon>
        <taxon>Bacteroidota</taxon>
        <taxon>Flavobacteriia</taxon>
        <taxon>Flavobacteriales</taxon>
        <taxon>Flavobacteriaceae</taxon>
        <taxon>Pustulibacterium</taxon>
    </lineage>
</organism>
<dbReference type="Gene3D" id="2.40.50.100">
    <property type="match status" value="1"/>
</dbReference>
<dbReference type="Gene3D" id="2.40.30.170">
    <property type="match status" value="1"/>
</dbReference>
<keyword evidence="3" id="KW-0175">Coiled coil</keyword>
<dbReference type="NCBIfam" id="TIGR01730">
    <property type="entry name" value="RND_mfp"/>
    <property type="match status" value="1"/>
</dbReference>
<keyword evidence="9" id="KW-1185">Reference proteome</keyword>
<dbReference type="RefSeq" id="WP_245766594.1">
    <property type="nucleotide sequence ID" value="NZ_FPBK01000011.1"/>
</dbReference>
<feature type="domain" description="Multidrug resistance protein MdtA-like alpha-helical hairpin" evidence="4">
    <location>
        <begin position="105"/>
        <end position="174"/>
    </location>
</feature>
<dbReference type="InterPro" id="IPR058626">
    <property type="entry name" value="MdtA-like_b-barrel"/>
</dbReference>
<dbReference type="InterPro" id="IPR058624">
    <property type="entry name" value="MdtA-like_HH"/>
</dbReference>
<dbReference type="GO" id="GO:0030313">
    <property type="term" value="C:cell envelope"/>
    <property type="evidence" value="ECO:0007669"/>
    <property type="project" value="UniProtKB-SubCell"/>
</dbReference>
<feature type="domain" description="Multidrug resistance protein MdtA-like barrel-sandwich hybrid" evidence="5">
    <location>
        <begin position="64"/>
        <end position="205"/>
    </location>
</feature>
<dbReference type="GO" id="GO:0005886">
    <property type="term" value="C:plasma membrane"/>
    <property type="evidence" value="ECO:0007669"/>
    <property type="project" value="TreeGrafter"/>
</dbReference>
<evidence type="ECO:0000256" key="1">
    <source>
        <dbReference type="ARBA" id="ARBA00004196"/>
    </source>
</evidence>
<feature type="coiled-coil region" evidence="3">
    <location>
        <begin position="102"/>
        <end position="177"/>
    </location>
</feature>